<gene>
    <name evidence="2" type="ORF">NIES2135_44880</name>
</gene>
<dbReference type="SUPFAM" id="SSF53756">
    <property type="entry name" value="UDP-Glycosyltransferase/glycogen phosphorylase"/>
    <property type="match status" value="1"/>
</dbReference>
<dbReference type="Proteomes" id="UP000217895">
    <property type="component" value="Chromosome"/>
</dbReference>
<accession>A0A1Z4JLV4</accession>
<feature type="domain" description="Glycosyl transferase family 1" evidence="1">
    <location>
        <begin position="204"/>
        <end position="344"/>
    </location>
</feature>
<proteinExistence type="predicted"/>
<evidence type="ECO:0000313" key="2">
    <source>
        <dbReference type="EMBL" id="BAY57618.1"/>
    </source>
</evidence>
<protein>
    <submittedName>
        <fullName evidence="2">Group 1 glycosyl transferase</fullName>
    </submittedName>
</protein>
<evidence type="ECO:0000313" key="3">
    <source>
        <dbReference type="Proteomes" id="UP000217895"/>
    </source>
</evidence>
<dbReference type="EMBL" id="AP018203">
    <property type="protein sequence ID" value="BAY57618.1"/>
    <property type="molecule type" value="Genomic_DNA"/>
</dbReference>
<sequence>MKKTVACSAPYDVGGLGQHFSFIVEEARSQNRLIEYYTPRPKAEDAIGRTVEISNRRKLLFRCPPLRFSPGWINYYFNDWFDRAVAASLRPADEFETGCAGQAFHSFKRARQLGYRVLALQADNSHINNVARQHLKAIRDFGIEASWLNDAHRQKILQAYEEADIIHVASSYSYESFLRAGVPESKLNIRQFSVHPRFVPPAQPCNDGKFRVVYSGTLSVAKGIPVLLEAFSRLQGCDTELILIGGSTTRGMRLYLEAWQKRDCRIRIAPGDPLPHLQRASVYVHPSYEDGFSYAPMEAIACGVPAIVTEDTGMKEHIQPGINGYIVPTGDWEALLDQLKSLQKSSLLSLI</sequence>
<dbReference type="Pfam" id="PF00534">
    <property type="entry name" value="Glycos_transf_1"/>
    <property type="match status" value="1"/>
</dbReference>
<organism evidence="2 3">
    <name type="scientific">Leptolyngbya boryana NIES-2135</name>
    <dbReference type="NCBI Taxonomy" id="1973484"/>
    <lineage>
        <taxon>Bacteria</taxon>
        <taxon>Bacillati</taxon>
        <taxon>Cyanobacteriota</taxon>
        <taxon>Cyanophyceae</taxon>
        <taxon>Leptolyngbyales</taxon>
        <taxon>Leptolyngbyaceae</taxon>
        <taxon>Leptolyngbya group</taxon>
        <taxon>Leptolyngbya</taxon>
    </lineage>
</organism>
<keyword evidence="3" id="KW-1185">Reference proteome</keyword>
<keyword evidence="2" id="KW-0808">Transferase</keyword>
<evidence type="ECO:0000259" key="1">
    <source>
        <dbReference type="Pfam" id="PF00534"/>
    </source>
</evidence>
<dbReference type="AlphaFoldDB" id="A0A1Z4JLV4"/>
<dbReference type="GO" id="GO:0016757">
    <property type="term" value="F:glycosyltransferase activity"/>
    <property type="evidence" value="ECO:0007669"/>
    <property type="project" value="InterPro"/>
</dbReference>
<name>A0A1Z4JLV4_LEPBY</name>
<dbReference type="Gene3D" id="3.40.50.2000">
    <property type="entry name" value="Glycogen Phosphorylase B"/>
    <property type="match status" value="1"/>
</dbReference>
<dbReference type="PANTHER" id="PTHR12526">
    <property type="entry name" value="GLYCOSYLTRANSFERASE"/>
    <property type="match status" value="1"/>
</dbReference>
<dbReference type="InterPro" id="IPR001296">
    <property type="entry name" value="Glyco_trans_1"/>
</dbReference>
<reference evidence="2 3" key="1">
    <citation type="submission" date="2017-06" db="EMBL/GenBank/DDBJ databases">
        <title>Genome sequencing of cyanobaciteial culture collection at National Institute for Environmental Studies (NIES).</title>
        <authorList>
            <person name="Hirose Y."/>
            <person name="Shimura Y."/>
            <person name="Fujisawa T."/>
            <person name="Nakamura Y."/>
            <person name="Kawachi M."/>
        </authorList>
    </citation>
    <scope>NUCLEOTIDE SEQUENCE [LARGE SCALE GENOMIC DNA]</scope>
    <source>
        <strain evidence="2 3">NIES-2135</strain>
    </source>
</reference>